<dbReference type="EMBL" id="NCKW01009578">
    <property type="protein sequence ID" value="POM66580.1"/>
    <property type="molecule type" value="Genomic_DNA"/>
</dbReference>
<dbReference type="OrthoDB" id="448649at2759"/>
<sequence length="143" mass="15862">MQIEKAGADNSCDVSNDQRCQRKLQERHQVLPEFVPTNEWQDILPNQAIPPVLHLLANTPLLAAARVRANFNEQASGKRTTLVPVPRKRAAVLTDSGPTNAVAPPMFEPTHTWKEILPNQVLPAGLHIRVNLQTGKKEAKLLD</sequence>
<comment type="caution">
    <text evidence="1">The sequence shown here is derived from an EMBL/GenBank/DDBJ whole genome shotgun (WGS) entry which is preliminary data.</text>
</comment>
<evidence type="ECO:0000313" key="1">
    <source>
        <dbReference type="EMBL" id="POM66580.1"/>
    </source>
</evidence>
<name>A0A2P4XLZ9_9STRA</name>
<dbReference type="AlphaFoldDB" id="A0A2P4XLZ9"/>
<organism evidence="1 2">
    <name type="scientific">Phytophthora palmivora</name>
    <dbReference type="NCBI Taxonomy" id="4796"/>
    <lineage>
        <taxon>Eukaryota</taxon>
        <taxon>Sar</taxon>
        <taxon>Stramenopiles</taxon>
        <taxon>Oomycota</taxon>
        <taxon>Peronosporomycetes</taxon>
        <taxon>Peronosporales</taxon>
        <taxon>Peronosporaceae</taxon>
        <taxon>Phytophthora</taxon>
    </lineage>
</organism>
<protein>
    <submittedName>
        <fullName evidence="1">Sil1 like protein</fullName>
    </submittedName>
</protein>
<reference evidence="1 2" key="1">
    <citation type="journal article" date="2017" name="Genome Biol. Evol.">
        <title>Phytophthora megakarya and P. palmivora, closely related causal agents of cacao black pod rot, underwent increases in genome sizes and gene numbers by different mechanisms.</title>
        <authorList>
            <person name="Ali S.S."/>
            <person name="Shao J."/>
            <person name="Lary D.J."/>
            <person name="Kronmiller B."/>
            <person name="Shen D."/>
            <person name="Strem M.D."/>
            <person name="Amoako-Attah I."/>
            <person name="Akrofi A.Y."/>
            <person name="Begoude B.A."/>
            <person name="Ten Hoopen G.M."/>
            <person name="Coulibaly K."/>
            <person name="Kebe B.I."/>
            <person name="Melnick R.L."/>
            <person name="Guiltinan M.J."/>
            <person name="Tyler B.M."/>
            <person name="Meinhardt L.W."/>
            <person name="Bailey B.A."/>
        </authorList>
    </citation>
    <scope>NUCLEOTIDE SEQUENCE [LARGE SCALE GENOMIC DNA]</scope>
    <source>
        <strain evidence="2">sbr112.9</strain>
    </source>
</reference>
<keyword evidence="2" id="KW-1185">Reference proteome</keyword>
<gene>
    <name evidence="1" type="ORF">PHPALM_17537</name>
</gene>
<proteinExistence type="predicted"/>
<dbReference type="Proteomes" id="UP000237271">
    <property type="component" value="Unassembled WGS sequence"/>
</dbReference>
<accession>A0A2P4XLZ9</accession>
<evidence type="ECO:0000313" key="2">
    <source>
        <dbReference type="Proteomes" id="UP000237271"/>
    </source>
</evidence>